<gene>
    <name evidence="7" type="ORF">MNOR_LOCUS16871</name>
</gene>
<dbReference type="InterPro" id="IPR029058">
    <property type="entry name" value="AB_hydrolase_fold"/>
</dbReference>
<feature type="compositionally biased region" description="Polar residues" evidence="3">
    <location>
        <begin position="489"/>
        <end position="515"/>
    </location>
</feature>
<dbReference type="InterPro" id="IPR051093">
    <property type="entry name" value="Neuroligin/BSAL"/>
</dbReference>
<keyword evidence="4" id="KW-0472">Membrane</keyword>
<dbReference type="EMBL" id="CAXKWB010011292">
    <property type="protein sequence ID" value="CAL4100733.1"/>
    <property type="molecule type" value="Genomic_DNA"/>
</dbReference>
<dbReference type="InterPro" id="IPR002018">
    <property type="entry name" value="CarbesteraseB"/>
</dbReference>
<feature type="compositionally biased region" description="Pro residues" evidence="3">
    <location>
        <begin position="260"/>
        <end position="273"/>
    </location>
</feature>
<keyword evidence="4" id="KW-1133">Transmembrane helix</keyword>
<dbReference type="Gene3D" id="3.40.50.1820">
    <property type="entry name" value="alpha/beta hydrolase"/>
    <property type="match status" value="1"/>
</dbReference>
<name>A0AAV2QWQ3_MEGNR</name>
<keyword evidence="4" id="KW-0812">Transmembrane</keyword>
<feature type="region of interest" description="Disordered" evidence="3">
    <location>
        <begin position="355"/>
        <end position="376"/>
    </location>
</feature>
<evidence type="ECO:0000259" key="6">
    <source>
        <dbReference type="Pfam" id="PF00135"/>
    </source>
</evidence>
<reference evidence="7 8" key="1">
    <citation type="submission" date="2024-05" db="EMBL/GenBank/DDBJ databases">
        <authorList>
            <person name="Wallberg A."/>
        </authorList>
    </citation>
    <scope>NUCLEOTIDE SEQUENCE [LARGE SCALE GENOMIC DNA]</scope>
</reference>
<evidence type="ECO:0000256" key="1">
    <source>
        <dbReference type="ARBA" id="ARBA00005964"/>
    </source>
</evidence>
<feature type="compositionally biased region" description="Polar residues" evidence="3">
    <location>
        <begin position="274"/>
        <end position="284"/>
    </location>
</feature>
<feature type="non-terminal residue" evidence="7">
    <location>
        <position position="515"/>
    </location>
</feature>
<accession>A0AAV2QWQ3</accession>
<evidence type="ECO:0000256" key="2">
    <source>
        <dbReference type="ARBA" id="ARBA00023180"/>
    </source>
</evidence>
<keyword evidence="8" id="KW-1185">Reference proteome</keyword>
<comment type="similarity">
    <text evidence="1">Belongs to the type-B carboxylesterase/lipase family.</text>
</comment>
<protein>
    <recommendedName>
        <fullName evidence="6">Carboxylesterase type B domain-containing protein</fullName>
    </recommendedName>
</protein>
<dbReference type="AlphaFoldDB" id="A0AAV2QWQ3"/>
<feature type="domain" description="Carboxylesterase type B" evidence="6">
    <location>
        <begin position="15"/>
        <end position="214"/>
    </location>
</feature>
<feature type="region of interest" description="Disordered" evidence="3">
    <location>
        <begin position="257"/>
        <end position="284"/>
    </location>
</feature>
<sequence length="515" mass="56886">MGVMIMMVMGVLNRVVARQNFTYNHYDPRNFFQTNYNFHIQEIVLAITAEYTDWANPVQHPVNIRDFTAQALHDATIVAPMEQTATHFWTQGRQEYLYVLDHDPIKTDAGVAPEMTLNELVYVFGAPLGAEGPASPPFNFSKTEVALSEAVINLWTNFIKTGNPNTDLRTESRDKSKYRSQDWPEYDRDYRRYLELGNRGRSRDHYRASRVALWSWLVPRLEQVGSRYGADSPFHQLTDQNLPETFHGIIRPTNLSSNFLPPPTTPTPPPTTPNPSTMLPRQRQQPTVVVLGNSSSVEGLTEMLAGHQQLHIGQFPYTTALSLTVAIGCSLLILNLLVFAAVYYRRDSSRMVVAKPLSRHSDGPSDGGSGGVGSISDVQLRAHGDSCKPTSPSHCGTLRSSATLRSSLATSCDGNIEPQHDWPPEYTASCCSPPHETTTTTSTTTLSRRSHMDPTSGGGGTLRTPHNGTATLRSTPKPPPPPRSSSYPTQVENTPLLSPSALLSQNNSLTSEMRV</sequence>
<dbReference type="Pfam" id="PF00135">
    <property type="entry name" value="COesterase"/>
    <property type="match status" value="1"/>
</dbReference>
<evidence type="ECO:0000313" key="7">
    <source>
        <dbReference type="EMBL" id="CAL4100733.1"/>
    </source>
</evidence>
<proteinExistence type="inferred from homology"/>
<feature type="transmembrane region" description="Helical" evidence="4">
    <location>
        <begin position="320"/>
        <end position="344"/>
    </location>
</feature>
<keyword evidence="2" id="KW-0325">Glycoprotein</keyword>
<dbReference type="PANTHER" id="PTHR43903">
    <property type="entry name" value="NEUROLIGIN"/>
    <property type="match status" value="1"/>
</dbReference>
<feature type="region of interest" description="Disordered" evidence="3">
    <location>
        <begin position="425"/>
        <end position="515"/>
    </location>
</feature>
<evidence type="ECO:0000256" key="3">
    <source>
        <dbReference type="SAM" id="MobiDB-lite"/>
    </source>
</evidence>
<evidence type="ECO:0000256" key="5">
    <source>
        <dbReference type="SAM" id="SignalP"/>
    </source>
</evidence>
<feature type="signal peptide" evidence="5">
    <location>
        <begin position="1"/>
        <end position="17"/>
    </location>
</feature>
<organism evidence="7 8">
    <name type="scientific">Meganyctiphanes norvegica</name>
    <name type="common">Northern krill</name>
    <name type="synonym">Thysanopoda norvegica</name>
    <dbReference type="NCBI Taxonomy" id="48144"/>
    <lineage>
        <taxon>Eukaryota</taxon>
        <taxon>Metazoa</taxon>
        <taxon>Ecdysozoa</taxon>
        <taxon>Arthropoda</taxon>
        <taxon>Crustacea</taxon>
        <taxon>Multicrustacea</taxon>
        <taxon>Malacostraca</taxon>
        <taxon>Eumalacostraca</taxon>
        <taxon>Eucarida</taxon>
        <taxon>Euphausiacea</taxon>
        <taxon>Euphausiidae</taxon>
        <taxon>Meganyctiphanes</taxon>
    </lineage>
</organism>
<comment type="caution">
    <text evidence="7">The sequence shown here is derived from an EMBL/GenBank/DDBJ whole genome shotgun (WGS) entry which is preliminary data.</text>
</comment>
<dbReference type="Proteomes" id="UP001497623">
    <property type="component" value="Unassembled WGS sequence"/>
</dbReference>
<keyword evidence="5" id="KW-0732">Signal</keyword>
<dbReference type="SUPFAM" id="SSF53474">
    <property type="entry name" value="alpha/beta-Hydrolases"/>
    <property type="match status" value="1"/>
</dbReference>
<feature type="chain" id="PRO_5043999424" description="Carboxylesterase type B domain-containing protein" evidence="5">
    <location>
        <begin position="18"/>
        <end position="515"/>
    </location>
</feature>
<feature type="compositionally biased region" description="Polar residues" evidence="3">
    <location>
        <begin position="464"/>
        <end position="473"/>
    </location>
</feature>
<evidence type="ECO:0000256" key="4">
    <source>
        <dbReference type="SAM" id="Phobius"/>
    </source>
</evidence>
<evidence type="ECO:0000313" key="8">
    <source>
        <dbReference type="Proteomes" id="UP001497623"/>
    </source>
</evidence>